<protein>
    <submittedName>
        <fullName evidence="1">Uncharacterized protein</fullName>
    </submittedName>
</protein>
<keyword evidence="2" id="KW-1185">Reference proteome</keyword>
<accession>A0ABU2WHW4</accession>
<comment type="caution">
    <text evidence="1">The sequence shown here is derived from an EMBL/GenBank/DDBJ whole genome shotgun (WGS) entry which is preliminary data.</text>
</comment>
<proteinExistence type="predicted"/>
<evidence type="ECO:0000313" key="1">
    <source>
        <dbReference type="EMBL" id="MDT0497113.1"/>
    </source>
</evidence>
<gene>
    <name evidence="1" type="ORF">RM530_07005</name>
</gene>
<dbReference type="Proteomes" id="UP001254608">
    <property type="component" value="Unassembled WGS sequence"/>
</dbReference>
<organism evidence="1 2">
    <name type="scientific">Banduia mediterranea</name>
    <dbReference type="NCBI Taxonomy" id="3075609"/>
    <lineage>
        <taxon>Bacteria</taxon>
        <taxon>Pseudomonadati</taxon>
        <taxon>Pseudomonadota</taxon>
        <taxon>Gammaproteobacteria</taxon>
        <taxon>Nevskiales</taxon>
        <taxon>Algiphilaceae</taxon>
        <taxon>Banduia</taxon>
    </lineage>
</organism>
<evidence type="ECO:0000313" key="2">
    <source>
        <dbReference type="Proteomes" id="UP001254608"/>
    </source>
</evidence>
<name>A0ABU2WHW4_9GAMM</name>
<dbReference type="RefSeq" id="WP_311364506.1">
    <property type="nucleotide sequence ID" value="NZ_JAVRIC010000007.1"/>
</dbReference>
<reference evidence="1 2" key="1">
    <citation type="submission" date="2023-09" db="EMBL/GenBank/DDBJ databases">
        <authorList>
            <person name="Rey-Velasco X."/>
        </authorList>
    </citation>
    <scope>NUCLEOTIDE SEQUENCE [LARGE SCALE GENOMIC DNA]</scope>
    <source>
        <strain evidence="1 2">W345</strain>
    </source>
</reference>
<sequence>MTSTGSRRLKATRETLFDAVQGELTASHVFVLRELMAHKLLRTVFYMLSRNQPY</sequence>
<dbReference type="EMBL" id="JAVRIC010000007">
    <property type="protein sequence ID" value="MDT0497113.1"/>
    <property type="molecule type" value="Genomic_DNA"/>
</dbReference>